<keyword evidence="4" id="KW-1185">Reference proteome</keyword>
<dbReference type="STRING" id="439228.SAMN06295920_105120"/>
<dbReference type="SUPFAM" id="SSF50998">
    <property type="entry name" value="Quinoprotein alcohol dehydrogenase-like"/>
    <property type="match status" value="1"/>
</dbReference>
<feature type="chain" id="PRO_5012052437" evidence="1">
    <location>
        <begin position="20"/>
        <end position="444"/>
    </location>
</feature>
<proteinExistence type="predicted"/>
<dbReference type="Proteomes" id="UP000189818">
    <property type="component" value="Unassembled WGS sequence"/>
</dbReference>
<dbReference type="EMBL" id="FUYM01000005">
    <property type="protein sequence ID" value="SKB69958.1"/>
    <property type="molecule type" value="Genomic_DNA"/>
</dbReference>
<reference evidence="4" key="1">
    <citation type="submission" date="2017-02" db="EMBL/GenBank/DDBJ databases">
        <authorList>
            <person name="Varghese N."/>
            <person name="Submissions S."/>
        </authorList>
    </citation>
    <scope>NUCLEOTIDE SEQUENCE [LARGE SCALE GENOMIC DNA]</scope>
    <source>
        <strain evidence="4">UM2</strain>
    </source>
</reference>
<dbReference type="PANTHER" id="PTHR34512">
    <property type="entry name" value="CELL SURFACE PROTEIN"/>
    <property type="match status" value="1"/>
</dbReference>
<gene>
    <name evidence="3" type="ORF">SAMN06295920_105120</name>
</gene>
<dbReference type="PROSITE" id="PS51257">
    <property type="entry name" value="PROKAR_LIPOPROTEIN"/>
    <property type="match status" value="1"/>
</dbReference>
<protein>
    <submittedName>
        <fullName evidence="3">Outer membrane protein assembly factor BamB, contains PQQ-like beta-propeller repeat</fullName>
    </submittedName>
</protein>
<dbReference type="Gene3D" id="2.130.10.10">
    <property type="entry name" value="YVTN repeat-like/Quinoprotein amine dehydrogenase"/>
    <property type="match status" value="1"/>
</dbReference>
<dbReference type="InterPro" id="IPR011047">
    <property type="entry name" value="Quinoprotein_ADH-like_sf"/>
</dbReference>
<evidence type="ECO:0000313" key="4">
    <source>
        <dbReference type="Proteomes" id="UP000189818"/>
    </source>
</evidence>
<evidence type="ECO:0000256" key="1">
    <source>
        <dbReference type="SAM" id="SignalP"/>
    </source>
</evidence>
<dbReference type="InterPro" id="IPR018391">
    <property type="entry name" value="PQQ_b-propeller_rpt"/>
</dbReference>
<dbReference type="InterPro" id="IPR002372">
    <property type="entry name" value="PQQ_rpt_dom"/>
</dbReference>
<feature type="domain" description="Pyrrolo-quinoline quinone repeat" evidence="2">
    <location>
        <begin position="129"/>
        <end position="364"/>
    </location>
</feature>
<keyword evidence="1" id="KW-0732">Signal</keyword>
<accession>A0A1T5DDY9</accession>
<dbReference type="Pfam" id="PF13360">
    <property type="entry name" value="PQQ_2"/>
    <property type="match status" value="2"/>
</dbReference>
<dbReference type="RefSeq" id="WP_079648504.1">
    <property type="nucleotide sequence ID" value="NZ_FUYM01000005.1"/>
</dbReference>
<dbReference type="OrthoDB" id="5290752at2"/>
<feature type="domain" description="Pyrrolo-quinoline quinone repeat" evidence="2">
    <location>
        <begin position="368"/>
        <end position="443"/>
    </location>
</feature>
<evidence type="ECO:0000259" key="2">
    <source>
        <dbReference type="Pfam" id="PF13360"/>
    </source>
</evidence>
<evidence type="ECO:0000313" key="3">
    <source>
        <dbReference type="EMBL" id="SKB69958.1"/>
    </source>
</evidence>
<dbReference type="AlphaFoldDB" id="A0A1T5DDY9"/>
<dbReference type="PANTHER" id="PTHR34512:SF30">
    <property type="entry name" value="OUTER MEMBRANE PROTEIN ASSEMBLY FACTOR BAMB"/>
    <property type="match status" value="1"/>
</dbReference>
<organism evidence="3 4">
    <name type="scientific">Rhizorhabdus histidinilytica</name>
    <dbReference type="NCBI Taxonomy" id="439228"/>
    <lineage>
        <taxon>Bacteria</taxon>
        <taxon>Pseudomonadati</taxon>
        <taxon>Pseudomonadota</taxon>
        <taxon>Alphaproteobacteria</taxon>
        <taxon>Sphingomonadales</taxon>
        <taxon>Sphingomonadaceae</taxon>
        <taxon>Rhizorhabdus</taxon>
    </lineage>
</organism>
<name>A0A1T5DDY9_9SPHN</name>
<dbReference type="InterPro" id="IPR015943">
    <property type="entry name" value="WD40/YVTN_repeat-like_dom_sf"/>
</dbReference>
<feature type="signal peptide" evidence="1">
    <location>
        <begin position="1"/>
        <end position="19"/>
    </location>
</feature>
<dbReference type="SMART" id="SM00564">
    <property type="entry name" value="PQQ"/>
    <property type="match status" value="5"/>
</dbReference>
<sequence length="444" mass="46538">MTRKFFALTAALAMTTMLAGCGIFGGGEGKKPKTPVLGQRIPILTAETGAEVDPTLEVVPVTVPAEQVNPEWTQPGGNATKSMGHVALGQQLGVAWDRKIAGSTKKARLAAGPVVGGGRVYVIDVDAEIHAYDLKTGAPVWTAVLSDKDGNKASLFGGGVSYSNGKVFATNGVGDAAAFDAGNGSQLWKVRPGGPLRGAPSVGLESVYVMSQDNQLFALKEGNGELIWTASGSLENAAVFGVGAPAIGQGTVVAGFSSGELTAYRYENGRAVWQDSLSRTSITTSVASLVDIDASPVIDQGRVYAVGQGGRMVAMDILTGQRLWELNIAGIETPWVAGEWLFLVTDDAKLLCIARNSGRIRWQTQLTRWKNEKKKSKPIGWSGPVLAGGRLILTNTEGQVVNVAVDTGRVGTITKLGDTIYAAPVVADNTLLVLTDKGKLVAYR</sequence>